<keyword evidence="1" id="KW-0677">Repeat</keyword>
<proteinExistence type="predicted"/>
<feature type="repeat" description="TPR" evidence="3">
    <location>
        <begin position="157"/>
        <end position="190"/>
    </location>
</feature>
<dbReference type="PANTHER" id="PTHR44858:SF1">
    <property type="entry name" value="UDP-N-ACETYLGLUCOSAMINE--PEPTIDE N-ACETYLGLUCOSAMINYLTRANSFERASE SPINDLY-RELATED"/>
    <property type="match status" value="1"/>
</dbReference>
<protein>
    <recommendedName>
        <fullName evidence="6">Tetratricopeptide-like helical domain-containing protein</fullName>
    </recommendedName>
</protein>
<dbReference type="Proteomes" id="UP000007797">
    <property type="component" value="Unassembled WGS sequence"/>
</dbReference>
<dbReference type="KEGG" id="dfa:DFA_01427"/>
<organism evidence="4 5">
    <name type="scientific">Cavenderia fasciculata</name>
    <name type="common">Slime mold</name>
    <name type="synonym">Dictyostelium fasciculatum</name>
    <dbReference type="NCBI Taxonomy" id="261658"/>
    <lineage>
        <taxon>Eukaryota</taxon>
        <taxon>Amoebozoa</taxon>
        <taxon>Evosea</taxon>
        <taxon>Eumycetozoa</taxon>
        <taxon>Dictyostelia</taxon>
        <taxon>Acytosteliales</taxon>
        <taxon>Cavenderiaceae</taxon>
        <taxon>Cavenderia</taxon>
    </lineage>
</organism>
<evidence type="ECO:0000313" key="5">
    <source>
        <dbReference type="Proteomes" id="UP000007797"/>
    </source>
</evidence>
<keyword evidence="2 3" id="KW-0802">TPR repeat</keyword>
<dbReference type="EMBL" id="GL883010">
    <property type="protein sequence ID" value="EGG21541.1"/>
    <property type="molecule type" value="Genomic_DNA"/>
</dbReference>
<dbReference type="InterPro" id="IPR019734">
    <property type="entry name" value="TPR_rpt"/>
</dbReference>
<dbReference type="AlphaFoldDB" id="F4PSR3"/>
<accession>F4PSR3</accession>
<dbReference type="RefSeq" id="XP_004359391.1">
    <property type="nucleotide sequence ID" value="XM_004359334.1"/>
</dbReference>
<dbReference type="SUPFAM" id="SSF48452">
    <property type="entry name" value="TPR-like"/>
    <property type="match status" value="2"/>
</dbReference>
<evidence type="ECO:0000313" key="4">
    <source>
        <dbReference type="EMBL" id="EGG21541.1"/>
    </source>
</evidence>
<dbReference type="SMART" id="SM00028">
    <property type="entry name" value="TPR"/>
    <property type="match status" value="3"/>
</dbReference>
<evidence type="ECO:0000256" key="2">
    <source>
        <dbReference type="ARBA" id="ARBA00022803"/>
    </source>
</evidence>
<gene>
    <name evidence="4" type="ORF">DFA_01427</name>
</gene>
<dbReference type="GeneID" id="14872964"/>
<dbReference type="Gene3D" id="1.25.40.10">
    <property type="entry name" value="Tetratricopeptide repeat domain"/>
    <property type="match status" value="1"/>
</dbReference>
<dbReference type="Pfam" id="PF13174">
    <property type="entry name" value="TPR_6"/>
    <property type="match status" value="1"/>
</dbReference>
<feature type="repeat" description="TPR" evidence="3">
    <location>
        <begin position="226"/>
        <end position="259"/>
    </location>
</feature>
<dbReference type="InterPro" id="IPR050498">
    <property type="entry name" value="Ycf3"/>
</dbReference>
<evidence type="ECO:0000256" key="1">
    <source>
        <dbReference type="ARBA" id="ARBA00022737"/>
    </source>
</evidence>
<feature type="repeat" description="TPR" evidence="3">
    <location>
        <begin position="273"/>
        <end position="306"/>
    </location>
</feature>
<reference evidence="5" key="1">
    <citation type="journal article" date="2011" name="Genome Res.">
        <title>Phylogeny-wide analysis of social amoeba genomes highlights ancient origins for complex intercellular communication.</title>
        <authorList>
            <person name="Heidel A.J."/>
            <person name="Lawal H.M."/>
            <person name="Felder M."/>
            <person name="Schilde C."/>
            <person name="Helps N.R."/>
            <person name="Tunggal B."/>
            <person name="Rivero F."/>
            <person name="John U."/>
            <person name="Schleicher M."/>
            <person name="Eichinger L."/>
            <person name="Platzer M."/>
            <person name="Noegel A.A."/>
            <person name="Schaap P."/>
            <person name="Gloeckner G."/>
        </authorList>
    </citation>
    <scope>NUCLEOTIDE SEQUENCE [LARGE SCALE GENOMIC DNA]</scope>
    <source>
        <strain evidence="5">SH3</strain>
    </source>
</reference>
<dbReference type="Pfam" id="PF13181">
    <property type="entry name" value="TPR_8"/>
    <property type="match status" value="2"/>
</dbReference>
<dbReference type="PROSITE" id="PS50005">
    <property type="entry name" value="TPR"/>
    <property type="match status" value="3"/>
</dbReference>
<evidence type="ECO:0008006" key="6">
    <source>
        <dbReference type="Google" id="ProtNLM"/>
    </source>
</evidence>
<dbReference type="InterPro" id="IPR011990">
    <property type="entry name" value="TPR-like_helical_dom_sf"/>
</dbReference>
<keyword evidence="5" id="KW-1185">Reference proteome</keyword>
<evidence type="ECO:0000256" key="3">
    <source>
        <dbReference type="PROSITE-ProRule" id="PRU00339"/>
    </source>
</evidence>
<dbReference type="PANTHER" id="PTHR44858">
    <property type="entry name" value="TETRATRICOPEPTIDE REPEAT PROTEIN 6"/>
    <property type="match status" value="1"/>
</dbReference>
<name>F4PSR3_CACFS</name>
<sequence>MKRIIVEYSPKIRFNVLSASSMSNVNSNSSRWSGISNMVFGYANNNSNVKTTTATTTMTPSPSYKREFSSSTTQESILEELNKNLDYYYHSNDPSHRDVMQKLADKLVELDANNYKSHLKSSTIYGEKLGDYEHAVKDLRKSIELMIRQKVAMGDMVHHLHQLASYYHKMDMYESAEDVYRRVLKIAPDNTANMLLLASSCVARGDYTAEVSGLFKKVLFKETENINAMLGLGTCLTSYGQLPEAEKLFQRVIDLSNKKPKETLGLVATMIVHESALRLGQLFQYRNMNEKAVGAFQTALSYHPTHHATSLVLAKTLMDINLHARAYNVIVDSFNHPNEDIGETMAMMEIQIDCLRHLKKYREALDLARDLESKMIDCGEAYLIPRMNLLIKTIDTMINFVSERINKENQFSLTDFLAKKGKTIKKARTEEIDAIADYSNSIYQDLSSADVSDANSVIFFDDVASLYRDISIGAILLINNKSKFEPKDFAEYSKYLVDYYNSFWVKE</sequence>